<dbReference type="EMBL" id="JABEZZ010000011">
    <property type="protein sequence ID" value="MBA0599799.1"/>
    <property type="molecule type" value="Genomic_DNA"/>
</dbReference>
<evidence type="ECO:0000313" key="4">
    <source>
        <dbReference type="Proteomes" id="UP000593578"/>
    </source>
</evidence>
<gene>
    <name evidence="3" type="ORF">Gorai_006003</name>
</gene>
<evidence type="ECO:0000313" key="3">
    <source>
        <dbReference type="EMBL" id="MBA0599799.1"/>
    </source>
</evidence>
<sequence>MSSTLCILVILLSLSLLLPPSSTTSTPVIVLILGVKIVVMEKYRNLGQVKPPPCPAYYPSCHAPSGSGPPHNPPRGKYCPHPSHCY</sequence>
<evidence type="ECO:0008006" key="5">
    <source>
        <dbReference type="Google" id="ProtNLM"/>
    </source>
</evidence>
<accession>A0A7J8QE25</accession>
<evidence type="ECO:0000256" key="1">
    <source>
        <dbReference type="SAM" id="MobiDB-lite"/>
    </source>
</evidence>
<name>A0A7J8QE25_GOSRA</name>
<reference evidence="3 4" key="1">
    <citation type="journal article" date="2019" name="Genome Biol. Evol.">
        <title>Insights into the evolution of the New World diploid cottons (Gossypium, subgenus Houzingenia) based on genome sequencing.</title>
        <authorList>
            <person name="Grover C.E."/>
            <person name="Arick M.A. 2nd"/>
            <person name="Thrash A."/>
            <person name="Conover J.L."/>
            <person name="Sanders W.S."/>
            <person name="Peterson D.G."/>
            <person name="Frelichowski J.E."/>
            <person name="Scheffler J.A."/>
            <person name="Scheffler B.E."/>
            <person name="Wendel J.F."/>
        </authorList>
    </citation>
    <scope>NUCLEOTIDE SEQUENCE [LARGE SCALE GENOMIC DNA]</scope>
    <source>
        <strain evidence="3">8</strain>
        <tissue evidence="3">Leaf</tissue>
    </source>
</reference>
<comment type="caution">
    <text evidence="3">The sequence shown here is derived from an EMBL/GenBank/DDBJ whole genome shotgun (WGS) entry which is preliminary data.</text>
</comment>
<organism evidence="3 4">
    <name type="scientific">Gossypium raimondii</name>
    <name type="common">Peruvian cotton</name>
    <name type="synonym">Gossypium klotzschianum subsp. raimondii</name>
    <dbReference type="NCBI Taxonomy" id="29730"/>
    <lineage>
        <taxon>Eukaryota</taxon>
        <taxon>Viridiplantae</taxon>
        <taxon>Streptophyta</taxon>
        <taxon>Embryophyta</taxon>
        <taxon>Tracheophyta</taxon>
        <taxon>Spermatophyta</taxon>
        <taxon>Magnoliopsida</taxon>
        <taxon>eudicotyledons</taxon>
        <taxon>Gunneridae</taxon>
        <taxon>Pentapetalae</taxon>
        <taxon>rosids</taxon>
        <taxon>malvids</taxon>
        <taxon>Malvales</taxon>
        <taxon>Malvaceae</taxon>
        <taxon>Malvoideae</taxon>
        <taxon>Gossypium</taxon>
    </lineage>
</organism>
<keyword evidence="2" id="KW-0732">Signal</keyword>
<evidence type="ECO:0000256" key="2">
    <source>
        <dbReference type="SAM" id="SignalP"/>
    </source>
</evidence>
<dbReference type="Proteomes" id="UP000593578">
    <property type="component" value="Unassembled WGS sequence"/>
</dbReference>
<proteinExistence type="predicted"/>
<feature type="chain" id="PRO_5029895950" description="Transmembrane protein" evidence="2">
    <location>
        <begin position="24"/>
        <end position="86"/>
    </location>
</feature>
<dbReference type="AlphaFoldDB" id="A0A7J8QE25"/>
<protein>
    <recommendedName>
        <fullName evidence="5">Transmembrane protein</fullName>
    </recommendedName>
</protein>
<feature type="signal peptide" evidence="2">
    <location>
        <begin position="1"/>
        <end position="23"/>
    </location>
</feature>
<feature type="region of interest" description="Disordered" evidence="1">
    <location>
        <begin position="64"/>
        <end position="86"/>
    </location>
</feature>